<organism evidence="4 5">
    <name type="scientific">Sinobacterium norvegicum</name>
    <dbReference type="NCBI Taxonomy" id="1641715"/>
    <lineage>
        <taxon>Bacteria</taxon>
        <taxon>Pseudomonadati</taxon>
        <taxon>Pseudomonadota</taxon>
        <taxon>Gammaproteobacteria</taxon>
        <taxon>Cellvibrionales</taxon>
        <taxon>Spongiibacteraceae</taxon>
        <taxon>Sinobacterium</taxon>
    </lineage>
</organism>
<evidence type="ECO:0000259" key="3">
    <source>
        <dbReference type="Pfam" id="PF11740"/>
    </source>
</evidence>
<name>A0ABM9AAL1_9GAMM</name>
<evidence type="ECO:0000313" key="4">
    <source>
        <dbReference type="EMBL" id="CAH0990245.1"/>
    </source>
</evidence>
<keyword evidence="5" id="KW-1185">Reference proteome</keyword>
<dbReference type="Pfam" id="PF11740">
    <property type="entry name" value="KfrA_N"/>
    <property type="match status" value="1"/>
</dbReference>
<dbReference type="InterPro" id="IPR021104">
    <property type="entry name" value="KfrA_DNA-bd_N"/>
</dbReference>
<protein>
    <recommendedName>
        <fullName evidence="3">KfrA N-terminal DNA-binding domain-containing protein</fullName>
    </recommendedName>
</protein>
<gene>
    <name evidence="4" type="ORF">SIN8267_00337</name>
</gene>
<feature type="domain" description="KfrA N-terminal DNA-binding" evidence="3">
    <location>
        <begin position="11"/>
        <end position="115"/>
    </location>
</feature>
<feature type="region of interest" description="Disordered" evidence="2">
    <location>
        <begin position="189"/>
        <end position="212"/>
    </location>
</feature>
<dbReference type="Proteomes" id="UP000838100">
    <property type="component" value="Unassembled WGS sequence"/>
</dbReference>
<proteinExistence type="predicted"/>
<sequence>MARAPAIGIADVEKAKHALLSQGVTVNPYQIRQLIGRGSYDTIEKYLRALSLTTDNEQQSEDRLSKSLAEMVRPLAQELTRQNKDRLTSLSQQHREQLNIEQDKNRQLSVQNTELSSCNAQQQCQIETLSEQLAAATQRQQTTEEQQQQSHQRAEVLAAEQRQLLQRINEAERRLKDSRDDQRQQLEQLNKQHRDSLQSEQMKADELQRQCHAKEQRISDELNKSLLLAERTVTLSSEIGSLNSALTECHTKLKHTTDELHQNASQHQIVIDGLNEDQTKLVSELKNDHRQRLDDLKDNHLAHAASLSDRVADFKQQNSLLNNENRQLTRQIEELRRHSNSSKLPPNASTP</sequence>
<evidence type="ECO:0000256" key="1">
    <source>
        <dbReference type="SAM" id="Coils"/>
    </source>
</evidence>
<evidence type="ECO:0000313" key="5">
    <source>
        <dbReference type="Proteomes" id="UP000838100"/>
    </source>
</evidence>
<evidence type="ECO:0000256" key="2">
    <source>
        <dbReference type="SAM" id="MobiDB-lite"/>
    </source>
</evidence>
<accession>A0ABM9AAL1</accession>
<comment type="caution">
    <text evidence="4">The sequence shown here is derived from an EMBL/GenBank/DDBJ whole genome shotgun (WGS) entry which is preliminary data.</text>
</comment>
<keyword evidence="1" id="KW-0175">Coiled coil</keyword>
<dbReference type="EMBL" id="CAKLPX010000001">
    <property type="protein sequence ID" value="CAH0990245.1"/>
    <property type="molecule type" value="Genomic_DNA"/>
</dbReference>
<reference evidence="4" key="1">
    <citation type="submission" date="2021-12" db="EMBL/GenBank/DDBJ databases">
        <authorList>
            <person name="Rodrigo-Torres L."/>
            <person name="Arahal R. D."/>
            <person name="Lucena T."/>
        </authorList>
    </citation>
    <scope>NUCLEOTIDE SEQUENCE</scope>
    <source>
        <strain evidence="4">CECT 8267</strain>
    </source>
</reference>
<dbReference type="RefSeq" id="WP_237442931.1">
    <property type="nucleotide sequence ID" value="NZ_CAKLPX010000001.1"/>
</dbReference>
<feature type="coiled-coil region" evidence="1">
    <location>
        <begin position="304"/>
        <end position="341"/>
    </location>
</feature>